<dbReference type="RefSeq" id="WP_222158475.1">
    <property type="nucleotide sequence ID" value="NZ_CP081864.1"/>
</dbReference>
<evidence type="ECO:0000313" key="1">
    <source>
        <dbReference type="EMBL" id="QZN95375.1"/>
    </source>
</evidence>
<evidence type="ECO:0000313" key="2">
    <source>
        <dbReference type="Proteomes" id="UP000825886"/>
    </source>
</evidence>
<organism evidence="1 2">
    <name type="scientific">Symbiopectobacterium purcellii</name>
    <dbReference type="NCBI Taxonomy" id="2871826"/>
    <lineage>
        <taxon>Bacteria</taxon>
        <taxon>Pseudomonadati</taxon>
        <taxon>Pseudomonadota</taxon>
        <taxon>Gammaproteobacteria</taxon>
        <taxon>Enterobacterales</taxon>
        <taxon>Enterobacteriaceae</taxon>
    </lineage>
</organism>
<sequence length="87" mass="9967">MSGNIASQFKKFEVEYERLLKCFSEFEKIKGKLSSAERTVLQNDNQASPPLSIHHMNLIEENAKRDLKALSISLKKIEAHIKHSVNK</sequence>
<name>A0ABX9AQU4_9ENTR</name>
<reference evidence="1 2" key="1">
    <citation type="submission" date="2021-08" db="EMBL/GenBank/DDBJ databases">
        <title>Culture and genomic analysis of Symbiopectobacterium purcellii sp. nov. gen. nov., isolated from the leafhopper Empoasca decipiens.</title>
        <authorList>
            <person name="Nadal-Jimenez P."/>
            <person name="Siozios S."/>
            <person name="Halliday N."/>
            <person name="Camara M."/>
            <person name="Hurst G.D.D."/>
        </authorList>
    </citation>
    <scope>NUCLEOTIDE SEQUENCE [LARGE SCALE GENOMIC DNA]</scope>
    <source>
        <strain evidence="1 2">SyEd1</strain>
    </source>
</reference>
<accession>A0ABX9AQU4</accession>
<protein>
    <submittedName>
        <fullName evidence="1">Uncharacterized protein</fullName>
    </submittedName>
</protein>
<keyword evidence="2" id="KW-1185">Reference proteome</keyword>
<dbReference type="Proteomes" id="UP000825886">
    <property type="component" value="Chromosome"/>
</dbReference>
<dbReference type="EMBL" id="CP081864">
    <property type="protein sequence ID" value="QZN95375.1"/>
    <property type="molecule type" value="Genomic_DNA"/>
</dbReference>
<proteinExistence type="predicted"/>
<gene>
    <name evidence="1" type="ORF">K6K13_19595</name>
</gene>